<comment type="function">
    <text evidence="3">Catalyzes carboxymethyl transfer from carboxy-S-adenosyl-L-methionine (Cx-SAM) to 5-hydroxyuridine (ho5U) to form 5-carboxymethoxyuridine (cmo5U) at position 34 in tRNAs.</text>
</comment>
<evidence type="ECO:0000256" key="3">
    <source>
        <dbReference type="HAMAP-Rule" id="MF_01590"/>
    </source>
</evidence>
<dbReference type="PANTHER" id="PTHR43464">
    <property type="entry name" value="METHYLTRANSFERASE"/>
    <property type="match status" value="1"/>
</dbReference>
<dbReference type="PANTHER" id="PTHR43464:SF95">
    <property type="entry name" value="TRNA U34 CARBOXYMETHYLTRANSFERASE"/>
    <property type="match status" value="1"/>
</dbReference>
<dbReference type="InterPro" id="IPR010017">
    <property type="entry name" value="CmoB"/>
</dbReference>
<feature type="binding site" evidence="3">
    <location>
        <begin position="176"/>
        <end position="177"/>
    </location>
    <ligand>
        <name>carboxy-S-adenosyl-L-methionine</name>
        <dbReference type="ChEBI" id="CHEBI:134278"/>
    </ligand>
</feature>
<dbReference type="HAMAP" id="MF_01590">
    <property type="entry name" value="tRNA_carboxymethyltr_CmoB"/>
    <property type="match status" value="1"/>
</dbReference>
<dbReference type="InterPro" id="IPR027555">
    <property type="entry name" value="Mo5U34_MeTrfas-like"/>
</dbReference>
<feature type="binding site" evidence="3">
    <location>
        <position position="101"/>
    </location>
    <ligand>
        <name>carboxy-S-adenosyl-L-methionine</name>
        <dbReference type="ChEBI" id="CHEBI:134278"/>
    </ligand>
</feature>
<feature type="binding site" evidence="3">
    <location>
        <position position="87"/>
    </location>
    <ligand>
        <name>carboxy-S-adenosyl-L-methionine</name>
        <dbReference type="ChEBI" id="CHEBI:134278"/>
    </ligand>
</feature>
<evidence type="ECO:0000256" key="2">
    <source>
        <dbReference type="ARBA" id="ARBA00022694"/>
    </source>
</evidence>
<feature type="binding site" evidence="3">
    <location>
        <position position="311"/>
    </location>
    <ligand>
        <name>carboxy-S-adenosyl-L-methionine</name>
        <dbReference type="ChEBI" id="CHEBI:134278"/>
    </ligand>
</feature>
<dbReference type="CDD" id="cd02440">
    <property type="entry name" value="AdoMet_MTases"/>
    <property type="match status" value="1"/>
</dbReference>
<dbReference type="EMBL" id="JBGCUO010000001">
    <property type="protein sequence ID" value="MEY1661730.1"/>
    <property type="molecule type" value="Genomic_DNA"/>
</dbReference>
<name>A0ABV4AFW6_9GAMM</name>
<evidence type="ECO:0000313" key="4">
    <source>
        <dbReference type="EMBL" id="MEY1661730.1"/>
    </source>
</evidence>
<feature type="binding site" evidence="3">
    <location>
        <position position="106"/>
    </location>
    <ligand>
        <name>carboxy-S-adenosyl-L-methionine</name>
        <dbReference type="ChEBI" id="CHEBI:134278"/>
    </ligand>
</feature>
<keyword evidence="1 3" id="KW-0808">Transferase</keyword>
<comment type="similarity">
    <text evidence="3">Belongs to the class I-like SAM-binding methyltransferase superfamily. CmoB family.</text>
</comment>
<evidence type="ECO:0000256" key="1">
    <source>
        <dbReference type="ARBA" id="ARBA00022679"/>
    </source>
</evidence>
<organism evidence="4 5">
    <name type="scientific">Isoalcanivorax beigongshangi</name>
    <dbReference type="NCBI Taxonomy" id="3238810"/>
    <lineage>
        <taxon>Bacteria</taxon>
        <taxon>Pseudomonadati</taxon>
        <taxon>Pseudomonadota</taxon>
        <taxon>Gammaproteobacteria</taxon>
        <taxon>Oceanospirillales</taxon>
        <taxon>Alcanivoracaceae</taxon>
        <taxon>Isoalcanivorax</taxon>
    </lineage>
</organism>
<evidence type="ECO:0000313" key="5">
    <source>
        <dbReference type="Proteomes" id="UP001562065"/>
    </source>
</evidence>
<feature type="binding site" evidence="3">
    <location>
        <position position="126"/>
    </location>
    <ligand>
        <name>carboxy-S-adenosyl-L-methionine</name>
        <dbReference type="ChEBI" id="CHEBI:134278"/>
    </ligand>
</feature>
<comment type="subunit">
    <text evidence="3">Homotetramer.</text>
</comment>
<dbReference type="Proteomes" id="UP001562065">
    <property type="component" value="Unassembled WGS sequence"/>
</dbReference>
<feature type="binding site" evidence="3">
    <location>
        <begin position="148"/>
        <end position="150"/>
    </location>
    <ligand>
        <name>carboxy-S-adenosyl-L-methionine</name>
        <dbReference type="ChEBI" id="CHEBI:134278"/>
    </ligand>
</feature>
<dbReference type="SUPFAM" id="SSF53335">
    <property type="entry name" value="S-adenosyl-L-methionine-dependent methyltransferases"/>
    <property type="match status" value="1"/>
</dbReference>
<comment type="caution">
    <text evidence="4">The sequence shown here is derived from an EMBL/GenBank/DDBJ whole genome shotgun (WGS) entry which is preliminary data.</text>
</comment>
<dbReference type="InterPro" id="IPR029063">
    <property type="entry name" value="SAM-dependent_MTases_sf"/>
</dbReference>
<reference evidence="4 5" key="1">
    <citation type="submission" date="2024-07" db="EMBL/GenBank/DDBJ databases">
        <authorList>
            <person name="Ren Q."/>
        </authorList>
    </citation>
    <scope>NUCLEOTIDE SEQUENCE [LARGE SCALE GENOMIC DNA]</scope>
    <source>
        <strain evidence="4 5">REN37</strain>
    </source>
</reference>
<protein>
    <recommendedName>
        <fullName evidence="3">tRNA U34 carboxymethyltransferase</fullName>
        <ecNumber evidence="3">2.5.1.-</ecNumber>
    </recommendedName>
</protein>
<proteinExistence type="inferred from homology"/>
<dbReference type="Gene3D" id="3.40.50.150">
    <property type="entry name" value="Vaccinia Virus protein VP39"/>
    <property type="match status" value="1"/>
</dbReference>
<dbReference type="RefSeq" id="WP_369454979.1">
    <property type="nucleotide sequence ID" value="NZ_JBGCUO010000001.1"/>
</dbReference>
<dbReference type="NCBIfam" id="TIGR00452">
    <property type="entry name" value="tRNA 5-methoxyuridine(34)/uridine 5-oxyacetic acid(34) synthase CmoB"/>
    <property type="match status" value="1"/>
</dbReference>
<keyword evidence="5" id="KW-1185">Reference proteome</keyword>
<accession>A0ABV4AFW6</accession>
<dbReference type="Pfam" id="PF08003">
    <property type="entry name" value="Methyltransf_9"/>
    <property type="match status" value="1"/>
</dbReference>
<feature type="binding site" evidence="3">
    <location>
        <position position="196"/>
    </location>
    <ligand>
        <name>carboxy-S-adenosyl-L-methionine</name>
        <dbReference type="ChEBI" id="CHEBI:134278"/>
    </ligand>
</feature>
<keyword evidence="2 3" id="KW-0819">tRNA processing</keyword>
<sequence length="319" mass="35978">MKAYCDALHEACAEVLPAPMAAALDELARERLVRHPHGDQDKWLSALAALPAGPATLLPGDTVTVAGVAPNLPALRANLQTLMPWRKGPFQLFDCTIDTEWRSDWKWQRVLPHLSPLAGRRVLDVGCGSGYHCWRMWEAGARWVLGIDPTLLFLMQFLALKRYAPTAPVWLAPVRMEELPPASACFDTVFSMGVLYHRRSPLDHLLELRDALVPGGELVLETLVVEGDDQQMLMPEDRYAQMRNVYFLPSVPLLERWLRRSGFTDVRTVDVNQTSLEEQRASDWMQFQSLADFLDPADPQRTCEGYPAPRRATLVARKP</sequence>
<dbReference type="EC" id="2.5.1.-" evidence="3"/>
<dbReference type="NCBIfam" id="NF011650">
    <property type="entry name" value="PRK15068.1"/>
    <property type="match status" value="1"/>
</dbReference>
<comment type="catalytic activity">
    <reaction evidence="3">
        <text>carboxy-S-adenosyl-L-methionine + 5-hydroxyuridine(34) in tRNA = 5-carboxymethoxyuridine(34) in tRNA + S-adenosyl-L-homocysteine + H(+)</text>
        <dbReference type="Rhea" id="RHEA:52848"/>
        <dbReference type="Rhea" id="RHEA-COMP:13381"/>
        <dbReference type="Rhea" id="RHEA-COMP:13383"/>
        <dbReference type="ChEBI" id="CHEBI:15378"/>
        <dbReference type="ChEBI" id="CHEBI:57856"/>
        <dbReference type="ChEBI" id="CHEBI:134278"/>
        <dbReference type="ChEBI" id="CHEBI:136877"/>
        <dbReference type="ChEBI" id="CHEBI:136879"/>
    </reaction>
</comment>
<gene>
    <name evidence="3 4" type="primary">cmoB</name>
    <name evidence="4" type="ORF">AB5I84_06160</name>
</gene>
<feature type="binding site" evidence="3">
    <location>
        <position position="192"/>
    </location>
    <ligand>
        <name>carboxy-S-adenosyl-L-methionine</name>
        <dbReference type="ChEBI" id="CHEBI:134278"/>
    </ligand>
</feature>